<dbReference type="KEGG" id="eus:EUTSA_v10026586mg"/>
<dbReference type="PANTHER" id="PTHR31731">
    <property type="match status" value="1"/>
</dbReference>
<dbReference type="OMA" id="ANQPQCP"/>
<dbReference type="InterPro" id="IPR051636">
    <property type="entry name" value="Plant_LTP/defense-related"/>
</dbReference>
<dbReference type="EMBL" id="KI517384">
    <property type="protein sequence ID" value="ESQ55108.1"/>
    <property type="molecule type" value="Genomic_DNA"/>
</dbReference>
<evidence type="ECO:0000313" key="5">
    <source>
        <dbReference type="EMBL" id="ESQ55185.1"/>
    </source>
</evidence>
<reference evidence="5 6" key="1">
    <citation type="journal article" date="2013" name="Front. Plant Sci.">
        <title>The Reference Genome of the Halophytic Plant Eutrema salsugineum.</title>
        <authorList>
            <person name="Yang R."/>
            <person name="Jarvis D.E."/>
            <person name="Chen H."/>
            <person name="Beilstein M.A."/>
            <person name="Grimwood J."/>
            <person name="Jenkins J."/>
            <person name="Shu S."/>
            <person name="Prochnik S."/>
            <person name="Xin M."/>
            <person name="Ma C."/>
            <person name="Schmutz J."/>
            <person name="Wing R.A."/>
            <person name="Mitchell-Olds T."/>
            <person name="Schumaker K.S."/>
            <person name="Wang X."/>
        </authorList>
    </citation>
    <scope>NUCLEOTIDE SEQUENCE [LARGE SCALE GENOMIC DNA]</scope>
</reference>
<protein>
    <recommendedName>
        <fullName evidence="3">Hydrophobic seed protein domain-containing protein</fullName>
    </recommendedName>
</protein>
<dbReference type="Proteomes" id="UP000030689">
    <property type="component" value="Unassembled WGS sequence"/>
</dbReference>
<sequence>MASKKMTTVLALYFTFNLVFLGFASAKPATPPQHPVCPLTRSELNVCVNILSLVTVILNPRNVAECCNLLTRVGGAEAAKCACDAAKISVLGLLTVRVRLNQLLSLCPAVQVPLGGLICN</sequence>
<dbReference type="Gramene" id="ESQ55185">
    <property type="protein sequence ID" value="ESQ55185"/>
    <property type="gene ID" value="EUTSA_v10026972mg"/>
</dbReference>
<dbReference type="InterPro" id="IPR036312">
    <property type="entry name" value="Bifun_inhib/LTP/seed_sf"/>
</dbReference>
<gene>
    <name evidence="4" type="ORF">EUTSA_v10026586mg</name>
    <name evidence="5" type="ORF">EUTSA_v10026972mg</name>
</gene>
<dbReference type="OrthoDB" id="1099130at2759"/>
<evidence type="ECO:0000256" key="1">
    <source>
        <dbReference type="ARBA" id="ARBA00008965"/>
    </source>
</evidence>
<feature type="domain" description="Hydrophobic seed protein" evidence="3">
    <location>
        <begin position="36"/>
        <end position="109"/>
    </location>
</feature>
<dbReference type="KEGG" id="eus:EUTSA_v10026972mg"/>
<feature type="signal peptide" evidence="2">
    <location>
        <begin position="1"/>
        <end position="26"/>
    </location>
</feature>
<dbReference type="Gene3D" id="1.10.110.10">
    <property type="entry name" value="Plant lipid-transfer and hydrophobic proteins"/>
    <property type="match status" value="1"/>
</dbReference>
<accession>V4LWZ5</accession>
<keyword evidence="6" id="KW-1185">Reference proteome</keyword>
<dbReference type="Pfam" id="PF14547">
    <property type="entry name" value="Hydrophob_seed"/>
    <property type="match status" value="1"/>
</dbReference>
<feature type="chain" id="PRO_5007731823" description="Hydrophobic seed protein domain-containing protein" evidence="2">
    <location>
        <begin position="27"/>
        <end position="120"/>
    </location>
</feature>
<evidence type="ECO:0000313" key="4">
    <source>
        <dbReference type="EMBL" id="ESQ55108.1"/>
    </source>
</evidence>
<evidence type="ECO:0000256" key="2">
    <source>
        <dbReference type="SAM" id="SignalP"/>
    </source>
</evidence>
<dbReference type="InterPro" id="IPR027923">
    <property type="entry name" value="Hydrophob_seed_dom"/>
</dbReference>
<proteinExistence type="inferred from homology"/>
<comment type="similarity">
    <text evidence="1">Belongs to the plant LTP family. PEARLI1 subfamily.</text>
</comment>
<dbReference type="SUPFAM" id="SSF47699">
    <property type="entry name" value="Bifunctional inhibitor/lipid-transfer protein/seed storage 2S albumin"/>
    <property type="match status" value="1"/>
</dbReference>
<dbReference type="STRING" id="72664.V4LWZ5"/>
<keyword evidence="2" id="KW-0732">Signal</keyword>
<name>V4LWZ5_EUTSA</name>
<dbReference type="Gramene" id="ESQ55108">
    <property type="protein sequence ID" value="ESQ55108"/>
    <property type="gene ID" value="EUTSA_v10026586mg"/>
</dbReference>
<organism evidence="5 6">
    <name type="scientific">Eutrema salsugineum</name>
    <name type="common">Saltwater cress</name>
    <name type="synonym">Sisymbrium salsugineum</name>
    <dbReference type="NCBI Taxonomy" id="72664"/>
    <lineage>
        <taxon>Eukaryota</taxon>
        <taxon>Viridiplantae</taxon>
        <taxon>Streptophyta</taxon>
        <taxon>Embryophyta</taxon>
        <taxon>Tracheophyta</taxon>
        <taxon>Spermatophyta</taxon>
        <taxon>Magnoliopsida</taxon>
        <taxon>eudicotyledons</taxon>
        <taxon>Gunneridae</taxon>
        <taxon>Pentapetalae</taxon>
        <taxon>rosids</taxon>
        <taxon>malvids</taxon>
        <taxon>Brassicales</taxon>
        <taxon>Brassicaceae</taxon>
        <taxon>Eutremeae</taxon>
        <taxon>Eutrema</taxon>
    </lineage>
</organism>
<dbReference type="AlphaFoldDB" id="V4LWZ5"/>
<evidence type="ECO:0000259" key="3">
    <source>
        <dbReference type="Pfam" id="PF14547"/>
    </source>
</evidence>
<dbReference type="EMBL" id="KI517384">
    <property type="protein sequence ID" value="ESQ55185.1"/>
    <property type="molecule type" value="Genomic_DNA"/>
</dbReference>
<evidence type="ECO:0000313" key="6">
    <source>
        <dbReference type="Proteomes" id="UP000030689"/>
    </source>
</evidence>